<gene>
    <name evidence="2" type="ORF">PDIGIT_LOCUS1824</name>
</gene>
<dbReference type="EMBL" id="CAOQHR010000001">
    <property type="protein sequence ID" value="CAI6273645.1"/>
    <property type="molecule type" value="Genomic_DNA"/>
</dbReference>
<sequence length="61" mass="6689">MLSSRDPSSDNLPFPFTNPHANPSSIPQVVYRSHNIPLSPFTPSETTLSKTQNLQAAAQPR</sequence>
<reference evidence="2" key="1">
    <citation type="submission" date="2023-01" db="EMBL/GenBank/DDBJ databases">
        <authorList>
            <person name="Van Ghelder C."/>
            <person name="Rancurel C."/>
        </authorList>
    </citation>
    <scope>NUCLEOTIDE SEQUENCE</scope>
    <source>
        <strain evidence="2">CNCM I-4278</strain>
    </source>
</reference>
<proteinExistence type="predicted"/>
<dbReference type="AlphaFoldDB" id="A0A9W4U434"/>
<feature type="compositionally biased region" description="Polar residues" evidence="1">
    <location>
        <begin position="1"/>
        <end position="11"/>
    </location>
</feature>
<feature type="compositionally biased region" description="Polar residues" evidence="1">
    <location>
        <begin position="41"/>
        <end position="61"/>
    </location>
</feature>
<feature type="region of interest" description="Disordered" evidence="1">
    <location>
        <begin position="1"/>
        <end position="61"/>
    </location>
</feature>
<protein>
    <submittedName>
        <fullName evidence="2">Uncharacterized protein</fullName>
    </submittedName>
</protein>
<name>A0A9W4U434_9PLEO</name>
<evidence type="ECO:0000256" key="1">
    <source>
        <dbReference type="SAM" id="MobiDB-lite"/>
    </source>
</evidence>
<comment type="caution">
    <text evidence="2">The sequence shown here is derived from an EMBL/GenBank/DDBJ whole genome shotgun (WGS) entry which is preliminary data.</text>
</comment>
<organism evidence="2 3">
    <name type="scientific">Periconia digitata</name>
    <dbReference type="NCBI Taxonomy" id="1303443"/>
    <lineage>
        <taxon>Eukaryota</taxon>
        <taxon>Fungi</taxon>
        <taxon>Dikarya</taxon>
        <taxon>Ascomycota</taxon>
        <taxon>Pezizomycotina</taxon>
        <taxon>Dothideomycetes</taxon>
        <taxon>Pleosporomycetidae</taxon>
        <taxon>Pleosporales</taxon>
        <taxon>Massarineae</taxon>
        <taxon>Periconiaceae</taxon>
        <taxon>Periconia</taxon>
    </lineage>
</organism>
<keyword evidence="3" id="KW-1185">Reference proteome</keyword>
<accession>A0A9W4U434</accession>
<evidence type="ECO:0000313" key="2">
    <source>
        <dbReference type="EMBL" id="CAI6273645.1"/>
    </source>
</evidence>
<dbReference type="Proteomes" id="UP001152607">
    <property type="component" value="Unassembled WGS sequence"/>
</dbReference>
<evidence type="ECO:0000313" key="3">
    <source>
        <dbReference type="Proteomes" id="UP001152607"/>
    </source>
</evidence>